<evidence type="ECO:0000259" key="11">
    <source>
        <dbReference type="PROSITE" id="PS52015"/>
    </source>
</evidence>
<keyword evidence="6 10" id="KW-0812">Transmembrane</keyword>
<proteinExistence type="inferred from homology"/>
<evidence type="ECO:0000313" key="13">
    <source>
        <dbReference type="Proteomes" id="UP001168552"/>
    </source>
</evidence>
<evidence type="ECO:0000256" key="8">
    <source>
        <dbReference type="ARBA" id="ARBA00022989"/>
    </source>
</evidence>
<evidence type="ECO:0000256" key="2">
    <source>
        <dbReference type="ARBA" id="ARBA00006555"/>
    </source>
</evidence>
<dbReference type="Pfam" id="PF03544">
    <property type="entry name" value="TonB_C"/>
    <property type="match status" value="1"/>
</dbReference>
<sequence length="416" mass="47553">MDNLLTLILSQWLLGALLLGIYSLLLQEEKSYRFNRFYLLGSAVLMVLVPFVKWPSLGAGVNFLPTLLPELGISGTSFVEEQSATWELRNLLLIAYVLISAMLALGLLLRIGKLFHFIRKNKLSVKKHTGYYLVETQGLFPTSSFLHFLFWDNSVHMESHESDAIIQHELQHIKEKHSYDLLLLDLFRIVFWFNPIFYFIKRQLAIQHEYLADRQVLKHAHPADYQLLMVKNLFNVNPLVFSSPFNQSQLVKRMKMMQSNKTIQRWRSVSAVVLMAAGSVLVACQQNEAAYEEVVEIQQEAGDQQVLTDASDEIFQKVDKPASYPGGFEALREKIMEDLNYPQKAMEDKISGTVFVQFVVNKEGDIEDISIAKGVSPELDNEAIRFVSTMGKWIPGEHKGHIVKQSMILPVKFSLD</sequence>
<feature type="transmembrane region" description="Helical" evidence="10">
    <location>
        <begin position="37"/>
        <end position="54"/>
    </location>
</feature>
<dbReference type="Gene3D" id="3.30.1150.10">
    <property type="match status" value="1"/>
</dbReference>
<feature type="transmembrane region" description="Helical" evidence="10">
    <location>
        <begin position="91"/>
        <end position="109"/>
    </location>
</feature>
<evidence type="ECO:0000313" key="12">
    <source>
        <dbReference type="EMBL" id="MDN4164099.1"/>
    </source>
</evidence>
<dbReference type="PROSITE" id="PS52015">
    <property type="entry name" value="TONB_CTD"/>
    <property type="match status" value="1"/>
</dbReference>
<feature type="domain" description="TonB C-terminal" evidence="11">
    <location>
        <begin position="326"/>
        <end position="416"/>
    </location>
</feature>
<evidence type="ECO:0000256" key="10">
    <source>
        <dbReference type="SAM" id="Phobius"/>
    </source>
</evidence>
<protein>
    <submittedName>
        <fullName evidence="12">M56 family metallopeptidase</fullName>
    </submittedName>
</protein>
<feature type="transmembrane region" description="Helical" evidence="10">
    <location>
        <begin position="181"/>
        <end position="200"/>
    </location>
</feature>
<accession>A0ABT8F1C1</accession>
<dbReference type="Pfam" id="PF05569">
    <property type="entry name" value="Peptidase_M56"/>
    <property type="match status" value="1"/>
</dbReference>
<dbReference type="InterPro" id="IPR008756">
    <property type="entry name" value="Peptidase_M56"/>
</dbReference>
<keyword evidence="8 10" id="KW-1133">Transmembrane helix</keyword>
<evidence type="ECO:0000256" key="1">
    <source>
        <dbReference type="ARBA" id="ARBA00004383"/>
    </source>
</evidence>
<evidence type="ECO:0000256" key="7">
    <source>
        <dbReference type="ARBA" id="ARBA00022927"/>
    </source>
</evidence>
<dbReference type="InterPro" id="IPR006260">
    <property type="entry name" value="TonB/TolA_C"/>
</dbReference>
<dbReference type="Proteomes" id="UP001168552">
    <property type="component" value="Unassembled WGS sequence"/>
</dbReference>
<keyword evidence="9 10" id="KW-0472">Membrane</keyword>
<dbReference type="NCBIfam" id="TIGR01352">
    <property type="entry name" value="tonB_Cterm"/>
    <property type="match status" value="1"/>
</dbReference>
<name>A0ABT8F1C1_9BACT</name>
<dbReference type="PANTHER" id="PTHR33446">
    <property type="entry name" value="PROTEIN TONB-RELATED"/>
    <property type="match status" value="1"/>
</dbReference>
<dbReference type="SUPFAM" id="SSF74653">
    <property type="entry name" value="TolA/TonB C-terminal domain"/>
    <property type="match status" value="1"/>
</dbReference>
<dbReference type="RefSeq" id="WP_320002625.1">
    <property type="nucleotide sequence ID" value="NZ_JAUHJS010000001.1"/>
</dbReference>
<feature type="transmembrane region" description="Helical" evidence="10">
    <location>
        <begin position="130"/>
        <end position="151"/>
    </location>
</feature>
<dbReference type="InterPro" id="IPR037682">
    <property type="entry name" value="TonB_C"/>
</dbReference>
<evidence type="ECO:0000256" key="3">
    <source>
        <dbReference type="ARBA" id="ARBA00022448"/>
    </source>
</evidence>
<keyword evidence="7" id="KW-0653">Protein transport</keyword>
<comment type="subcellular location">
    <subcellularLocation>
        <location evidence="1">Cell inner membrane</location>
        <topology evidence="1">Single-pass membrane protein</topology>
        <orientation evidence="1">Periplasmic side</orientation>
    </subcellularLocation>
</comment>
<reference evidence="12" key="1">
    <citation type="submission" date="2023-06" db="EMBL/GenBank/DDBJ databases">
        <title>Cytophagales bacterium Strain LB-30, isolated from soil.</title>
        <authorList>
            <person name="Liu B."/>
        </authorList>
    </citation>
    <scope>NUCLEOTIDE SEQUENCE</scope>
    <source>
        <strain evidence="12">LB-30</strain>
    </source>
</reference>
<organism evidence="12 13">
    <name type="scientific">Shiella aurantiaca</name>
    <dbReference type="NCBI Taxonomy" id="3058365"/>
    <lineage>
        <taxon>Bacteria</taxon>
        <taxon>Pseudomonadati</taxon>
        <taxon>Bacteroidota</taxon>
        <taxon>Cytophagia</taxon>
        <taxon>Cytophagales</taxon>
        <taxon>Shiellaceae</taxon>
        <taxon>Shiella</taxon>
    </lineage>
</organism>
<keyword evidence="5" id="KW-0997">Cell inner membrane</keyword>
<keyword evidence="3" id="KW-0813">Transport</keyword>
<dbReference type="InterPro" id="IPR051045">
    <property type="entry name" value="TonB-dependent_transducer"/>
</dbReference>
<keyword evidence="4" id="KW-1003">Cell membrane</keyword>
<comment type="similarity">
    <text evidence="2">Belongs to the TonB family.</text>
</comment>
<dbReference type="PANTHER" id="PTHR33446:SF2">
    <property type="entry name" value="PROTEIN TONB"/>
    <property type="match status" value="1"/>
</dbReference>
<feature type="transmembrane region" description="Helical" evidence="10">
    <location>
        <begin position="6"/>
        <end position="25"/>
    </location>
</feature>
<keyword evidence="13" id="KW-1185">Reference proteome</keyword>
<evidence type="ECO:0000256" key="5">
    <source>
        <dbReference type="ARBA" id="ARBA00022519"/>
    </source>
</evidence>
<comment type="caution">
    <text evidence="12">The sequence shown here is derived from an EMBL/GenBank/DDBJ whole genome shotgun (WGS) entry which is preliminary data.</text>
</comment>
<evidence type="ECO:0000256" key="4">
    <source>
        <dbReference type="ARBA" id="ARBA00022475"/>
    </source>
</evidence>
<gene>
    <name evidence="12" type="ORF">QWY31_01235</name>
</gene>
<evidence type="ECO:0000256" key="9">
    <source>
        <dbReference type="ARBA" id="ARBA00023136"/>
    </source>
</evidence>
<dbReference type="EMBL" id="JAUHJS010000001">
    <property type="protein sequence ID" value="MDN4164099.1"/>
    <property type="molecule type" value="Genomic_DNA"/>
</dbReference>
<evidence type="ECO:0000256" key="6">
    <source>
        <dbReference type="ARBA" id="ARBA00022692"/>
    </source>
</evidence>